<sequence>MVISDHRGTVYYRMYRIIENSIEGYDTQRTREPFELEFSGQEINYFLSYFHGYISGCFKVANLMIPIQPFLKIINSNLILYGCRDGDYFEEQHETPETFHASIKLFYENYDNTVDVPDVTELIKQIMVDKK</sequence>
<protein>
    <submittedName>
        <fullName evidence="1">Uncharacterized protein</fullName>
    </submittedName>
</protein>
<gene>
    <name evidence="1" type="ORF">IQ247_27915</name>
</gene>
<reference evidence="1" key="1">
    <citation type="submission" date="2020-10" db="EMBL/GenBank/DDBJ databases">
        <authorList>
            <person name="Castelo-Branco R."/>
            <person name="Eusebio N."/>
            <person name="Adriana R."/>
            <person name="Vieira A."/>
            <person name="Brugerolle De Fraissinette N."/>
            <person name="Rezende De Castro R."/>
            <person name="Schneider M.P."/>
            <person name="Vasconcelos V."/>
            <person name="Leao P.N."/>
        </authorList>
    </citation>
    <scope>NUCLEOTIDE SEQUENCE</scope>
    <source>
        <strain evidence="1">LEGE 06105</strain>
    </source>
</reference>
<dbReference type="Proteomes" id="UP000620559">
    <property type="component" value="Unassembled WGS sequence"/>
</dbReference>
<evidence type="ECO:0000313" key="1">
    <source>
        <dbReference type="EMBL" id="MBE9216441.1"/>
    </source>
</evidence>
<accession>A0A8J7F4S4</accession>
<proteinExistence type="predicted"/>
<keyword evidence="2" id="KW-1185">Reference proteome</keyword>
<comment type="caution">
    <text evidence="1">The sequence shown here is derived from an EMBL/GenBank/DDBJ whole genome shotgun (WGS) entry which is preliminary data.</text>
</comment>
<dbReference type="AlphaFoldDB" id="A0A8J7F4S4"/>
<evidence type="ECO:0000313" key="2">
    <source>
        <dbReference type="Proteomes" id="UP000620559"/>
    </source>
</evidence>
<dbReference type="EMBL" id="JADEWL010000168">
    <property type="protein sequence ID" value="MBE9216441.1"/>
    <property type="molecule type" value="Genomic_DNA"/>
</dbReference>
<name>A0A8J7F4S4_9CYAN</name>
<dbReference type="RefSeq" id="WP_193925006.1">
    <property type="nucleotide sequence ID" value="NZ_JADEWL010000168.1"/>
</dbReference>
<organism evidence="1 2">
    <name type="scientific">Plectonema cf. radiosum LEGE 06105</name>
    <dbReference type="NCBI Taxonomy" id="945769"/>
    <lineage>
        <taxon>Bacteria</taxon>
        <taxon>Bacillati</taxon>
        <taxon>Cyanobacteriota</taxon>
        <taxon>Cyanophyceae</taxon>
        <taxon>Oscillatoriophycideae</taxon>
        <taxon>Oscillatoriales</taxon>
        <taxon>Microcoleaceae</taxon>
        <taxon>Plectonema</taxon>
    </lineage>
</organism>